<feature type="transmembrane region" description="Helical" evidence="14">
    <location>
        <begin position="82"/>
        <end position="100"/>
    </location>
</feature>
<feature type="transmembrane region" description="Helical" evidence="14">
    <location>
        <begin position="6"/>
        <end position="29"/>
    </location>
</feature>
<dbReference type="Proteomes" id="UP000626148">
    <property type="component" value="Unassembled WGS sequence"/>
</dbReference>
<keyword evidence="5 14" id="KW-1003">Cell membrane</keyword>
<comment type="cofactor">
    <cofactor evidence="14 15">
        <name>heme b</name>
        <dbReference type="ChEBI" id="CHEBI:60344"/>
    </cofactor>
    <text evidence="14 15">Binds 1 heme b (iron(II)-protoporphyrin IX) group per subunit.</text>
</comment>
<evidence type="ECO:0000256" key="7">
    <source>
        <dbReference type="ARBA" id="ARBA00022692"/>
    </source>
</evidence>
<comment type="caution">
    <text evidence="16">The sequence shown here is derived from an EMBL/GenBank/DDBJ whole genome shotgun (WGS) entry which is preliminary data.</text>
</comment>
<keyword evidence="11 14" id="KW-0408">Iron</keyword>
<dbReference type="EC" id="1.3.99.-" evidence="14 15"/>
<evidence type="ECO:0000256" key="13">
    <source>
        <dbReference type="ARBA" id="ARBA00048390"/>
    </source>
</evidence>
<gene>
    <name evidence="16" type="ORF">GCM10007392_21420</name>
</gene>
<name>A0A918K8H5_9GAMM</name>
<evidence type="ECO:0000256" key="9">
    <source>
        <dbReference type="ARBA" id="ARBA00022989"/>
    </source>
</evidence>
<comment type="subunit">
    <text evidence="14">Homodimer.</text>
</comment>
<dbReference type="PANTHER" id="PTHR40255:SF1">
    <property type="entry name" value="PROTOPORPHYRINOGEN IX OXIDASE"/>
    <property type="match status" value="1"/>
</dbReference>
<keyword evidence="6 14" id="KW-0349">Heme</keyword>
<keyword evidence="9 14" id="KW-1133">Transmembrane helix</keyword>
<keyword evidence="12 14" id="KW-0472">Membrane</keyword>
<reference evidence="16" key="2">
    <citation type="submission" date="2020-09" db="EMBL/GenBank/DDBJ databases">
        <authorList>
            <person name="Sun Q."/>
            <person name="Kim S."/>
        </authorList>
    </citation>
    <scope>NUCLEOTIDE SEQUENCE</scope>
    <source>
        <strain evidence="16">KCTC 22169</strain>
    </source>
</reference>
<dbReference type="HAMAP" id="MF_02239">
    <property type="entry name" value="HemJ"/>
    <property type="match status" value="1"/>
</dbReference>
<accession>A0A918K8H5</accession>
<dbReference type="GO" id="GO:0005886">
    <property type="term" value="C:plasma membrane"/>
    <property type="evidence" value="ECO:0007669"/>
    <property type="project" value="UniProtKB-SubCell"/>
</dbReference>
<comment type="subcellular location">
    <subcellularLocation>
        <location evidence="1 14">Cell membrane</location>
        <topology evidence="1 14">Multi-pass membrane protein</topology>
    </subcellularLocation>
</comment>
<evidence type="ECO:0000256" key="6">
    <source>
        <dbReference type="ARBA" id="ARBA00022617"/>
    </source>
</evidence>
<evidence type="ECO:0000256" key="2">
    <source>
        <dbReference type="ARBA" id="ARBA00005073"/>
    </source>
</evidence>
<evidence type="ECO:0000313" key="17">
    <source>
        <dbReference type="Proteomes" id="UP000626148"/>
    </source>
</evidence>
<comment type="function">
    <text evidence="14 15">Catalyzes the oxidation of protoporphyrinogen IX to protoporphyrin IX.</text>
</comment>
<dbReference type="PANTHER" id="PTHR40255">
    <property type="entry name" value="UPF0093 MEMBRANE PROTEIN SLR1790"/>
    <property type="match status" value="1"/>
</dbReference>
<evidence type="ECO:0000313" key="16">
    <source>
        <dbReference type="EMBL" id="GGX53823.1"/>
    </source>
</evidence>
<keyword evidence="8 14" id="KW-0479">Metal-binding</keyword>
<proteinExistence type="inferred from homology"/>
<feature type="transmembrane region" description="Helical" evidence="14">
    <location>
        <begin position="50"/>
        <end position="70"/>
    </location>
</feature>
<evidence type="ECO:0000256" key="12">
    <source>
        <dbReference type="ARBA" id="ARBA00023136"/>
    </source>
</evidence>
<evidence type="ECO:0000256" key="8">
    <source>
        <dbReference type="ARBA" id="ARBA00022723"/>
    </source>
</evidence>
<comment type="pathway">
    <text evidence="2 14 15">Porphyrin-containing compound metabolism; protoporphyrin-IX biosynthesis; protoporphyrin-IX from protoporphyrinogen-IX: step 1/1.</text>
</comment>
<feature type="transmembrane region" description="Helical" evidence="14">
    <location>
        <begin position="121"/>
        <end position="139"/>
    </location>
</feature>
<dbReference type="AlphaFoldDB" id="A0A918K8H5"/>
<comment type="similarity">
    <text evidence="3 14 15">Belongs to the HemJ family.</text>
</comment>
<reference evidence="16" key="1">
    <citation type="journal article" date="2014" name="Int. J. Syst. Evol. Microbiol.">
        <title>Complete genome sequence of Corynebacterium casei LMG S-19264T (=DSM 44701T), isolated from a smear-ripened cheese.</title>
        <authorList>
            <consortium name="US DOE Joint Genome Institute (JGI-PGF)"/>
            <person name="Walter F."/>
            <person name="Albersmeier A."/>
            <person name="Kalinowski J."/>
            <person name="Ruckert C."/>
        </authorList>
    </citation>
    <scope>NUCLEOTIDE SEQUENCE</scope>
    <source>
        <strain evidence="16">KCTC 22169</strain>
    </source>
</reference>
<organism evidence="16 17">
    <name type="scientific">Saccharospirillum salsuginis</name>
    <dbReference type="NCBI Taxonomy" id="418750"/>
    <lineage>
        <taxon>Bacteria</taxon>
        <taxon>Pseudomonadati</taxon>
        <taxon>Pseudomonadota</taxon>
        <taxon>Gammaproteobacteria</taxon>
        <taxon>Oceanospirillales</taxon>
        <taxon>Saccharospirillaceae</taxon>
        <taxon>Saccharospirillum</taxon>
    </lineage>
</organism>
<keyword evidence="17" id="KW-1185">Reference proteome</keyword>
<dbReference type="RefSeq" id="WP_189608543.1">
    <property type="nucleotide sequence ID" value="NZ_BMXR01000005.1"/>
</dbReference>
<evidence type="ECO:0000256" key="3">
    <source>
        <dbReference type="ARBA" id="ARBA00006501"/>
    </source>
</evidence>
<sequence>MLYLWLKAFHIFFVVAWFAGVFYLPRLFVHHAMSDDRATRERLCIMEGKLYRFITPIMVLALFFGLALLITPAGRGWFTMGWLHVKLLLVAGLVVYHFWCGRLLRGFEQGHNPHPHTWFRWFNEMPVLVLLAIVLLVVLKPF</sequence>
<evidence type="ECO:0000256" key="11">
    <source>
        <dbReference type="ARBA" id="ARBA00023004"/>
    </source>
</evidence>
<feature type="binding site" description="axial binding residue" evidence="14">
    <location>
        <position position="86"/>
    </location>
    <ligand>
        <name>heme</name>
        <dbReference type="ChEBI" id="CHEBI:30413"/>
    </ligand>
    <ligandPart>
        <name>Fe</name>
        <dbReference type="ChEBI" id="CHEBI:18248"/>
    </ligandPart>
</feature>
<dbReference type="GO" id="GO:0070818">
    <property type="term" value="F:protoporphyrinogen oxidase activity"/>
    <property type="evidence" value="ECO:0007669"/>
    <property type="project" value="UniProtKB-UniRule"/>
</dbReference>
<protein>
    <recommendedName>
        <fullName evidence="4 14">Protoporphyrinogen IX oxidase</fullName>
        <shortName evidence="14">PPO</shortName>
        <ecNumber evidence="14 15">1.3.99.-</ecNumber>
    </recommendedName>
</protein>
<evidence type="ECO:0000256" key="15">
    <source>
        <dbReference type="PIRNR" id="PIRNR004638"/>
    </source>
</evidence>
<evidence type="ECO:0000256" key="4">
    <source>
        <dbReference type="ARBA" id="ARBA00017504"/>
    </source>
</evidence>
<keyword evidence="10 14" id="KW-0560">Oxidoreductase</keyword>
<evidence type="ECO:0000256" key="14">
    <source>
        <dbReference type="HAMAP-Rule" id="MF_02239"/>
    </source>
</evidence>
<dbReference type="GO" id="GO:0006782">
    <property type="term" value="P:protoporphyrinogen IX biosynthetic process"/>
    <property type="evidence" value="ECO:0007669"/>
    <property type="project" value="UniProtKB-UniRule"/>
</dbReference>
<dbReference type="Pfam" id="PF03653">
    <property type="entry name" value="UPF0093"/>
    <property type="match status" value="1"/>
</dbReference>
<evidence type="ECO:0000256" key="5">
    <source>
        <dbReference type="ARBA" id="ARBA00022475"/>
    </source>
</evidence>
<dbReference type="PIRSF" id="PIRSF004638">
    <property type="entry name" value="UCP004638"/>
    <property type="match status" value="1"/>
</dbReference>
<dbReference type="EMBL" id="BMXR01000005">
    <property type="protein sequence ID" value="GGX53823.1"/>
    <property type="molecule type" value="Genomic_DNA"/>
</dbReference>
<dbReference type="GO" id="GO:0046872">
    <property type="term" value="F:metal ion binding"/>
    <property type="evidence" value="ECO:0007669"/>
    <property type="project" value="UniProtKB-UniRule"/>
</dbReference>
<dbReference type="InterPro" id="IPR005265">
    <property type="entry name" value="HemJ-like"/>
</dbReference>
<evidence type="ECO:0000256" key="10">
    <source>
        <dbReference type="ARBA" id="ARBA00023002"/>
    </source>
</evidence>
<keyword evidence="7 14" id="KW-0812">Transmembrane</keyword>
<feature type="binding site" description="axial binding residue" evidence="14">
    <location>
        <position position="10"/>
    </location>
    <ligand>
        <name>heme</name>
        <dbReference type="ChEBI" id="CHEBI:30413"/>
    </ligand>
    <ligandPart>
        <name>Fe</name>
        <dbReference type="ChEBI" id="CHEBI:18248"/>
    </ligandPart>
</feature>
<comment type="catalytic activity">
    <reaction evidence="13 14 15">
        <text>protoporphyrinogen IX + 3 A = protoporphyrin IX + 3 AH2</text>
        <dbReference type="Rhea" id="RHEA:62000"/>
        <dbReference type="ChEBI" id="CHEBI:13193"/>
        <dbReference type="ChEBI" id="CHEBI:17499"/>
        <dbReference type="ChEBI" id="CHEBI:57306"/>
        <dbReference type="ChEBI" id="CHEBI:57307"/>
    </reaction>
</comment>
<evidence type="ECO:0000256" key="1">
    <source>
        <dbReference type="ARBA" id="ARBA00004651"/>
    </source>
</evidence>